<dbReference type="EMBL" id="KV001964">
    <property type="protein sequence ID" value="KZV38392.1"/>
    <property type="molecule type" value="Genomic_DNA"/>
</dbReference>
<reference evidence="1 2" key="1">
    <citation type="journal article" date="2015" name="Proc. Natl. Acad. Sci. U.S.A.">
        <title>The resurrection genome of Boea hygrometrica: A blueprint for survival of dehydration.</title>
        <authorList>
            <person name="Xiao L."/>
            <person name="Yang G."/>
            <person name="Zhang L."/>
            <person name="Yang X."/>
            <person name="Zhao S."/>
            <person name="Ji Z."/>
            <person name="Zhou Q."/>
            <person name="Hu M."/>
            <person name="Wang Y."/>
            <person name="Chen M."/>
            <person name="Xu Y."/>
            <person name="Jin H."/>
            <person name="Xiao X."/>
            <person name="Hu G."/>
            <person name="Bao F."/>
            <person name="Hu Y."/>
            <person name="Wan P."/>
            <person name="Li L."/>
            <person name="Deng X."/>
            <person name="Kuang T."/>
            <person name="Xiang C."/>
            <person name="Zhu J.K."/>
            <person name="Oliver M.J."/>
            <person name="He Y."/>
        </authorList>
    </citation>
    <scope>NUCLEOTIDE SEQUENCE [LARGE SCALE GENOMIC DNA]</scope>
    <source>
        <strain evidence="2">cv. XS01</strain>
    </source>
</reference>
<keyword evidence="2" id="KW-1185">Reference proteome</keyword>
<organism evidence="1 2">
    <name type="scientific">Dorcoceras hygrometricum</name>
    <dbReference type="NCBI Taxonomy" id="472368"/>
    <lineage>
        <taxon>Eukaryota</taxon>
        <taxon>Viridiplantae</taxon>
        <taxon>Streptophyta</taxon>
        <taxon>Embryophyta</taxon>
        <taxon>Tracheophyta</taxon>
        <taxon>Spermatophyta</taxon>
        <taxon>Magnoliopsida</taxon>
        <taxon>eudicotyledons</taxon>
        <taxon>Gunneridae</taxon>
        <taxon>Pentapetalae</taxon>
        <taxon>asterids</taxon>
        <taxon>lamiids</taxon>
        <taxon>Lamiales</taxon>
        <taxon>Gesneriaceae</taxon>
        <taxon>Didymocarpoideae</taxon>
        <taxon>Trichosporeae</taxon>
        <taxon>Loxocarpinae</taxon>
        <taxon>Dorcoceras</taxon>
    </lineage>
</organism>
<evidence type="ECO:0000313" key="1">
    <source>
        <dbReference type="EMBL" id="KZV38392.1"/>
    </source>
</evidence>
<dbReference type="InterPro" id="IPR036869">
    <property type="entry name" value="J_dom_sf"/>
</dbReference>
<name>A0A2Z7BUQ9_9LAMI</name>
<accession>A0A2Z7BUQ9</accession>
<dbReference type="OrthoDB" id="445556at2759"/>
<dbReference type="InterPro" id="IPR018253">
    <property type="entry name" value="DnaJ_domain_CS"/>
</dbReference>
<dbReference type="PANTHER" id="PTHR45432">
    <property type="entry name" value="CHAPERONE PROTEIN DNAJ 11, CHLOROPLASTIC-LIKE"/>
    <property type="match status" value="1"/>
</dbReference>
<dbReference type="PANTHER" id="PTHR45432:SF2">
    <property type="entry name" value="CHAPERONE PROTEIN DNAJ 11, CHLOROPLASTIC"/>
    <property type="match status" value="1"/>
</dbReference>
<dbReference type="AlphaFoldDB" id="A0A2Z7BUQ9"/>
<proteinExistence type="predicted"/>
<sequence length="64" mass="7428">MDSSIAAATSCDGGDFIELHKAYSTLSDPDARAVYDFNLNVGLKRRFSTERFYRSRRWETDQCW</sequence>
<protein>
    <submittedName>
        <fullName evidence="1">Chaperone protein dnaJ 11, chloroplastic-like</fullName>
    </submittedName>
</protein>
<dbReference type="SUPFAM" id="SSF46565">
    <property type="entry name" value="Chaperone J-domain"/>
    <property type="match status" value="1"/>
</dbReference>
<dbReference type="Gene3D" id="1.10.287.110">
    <property type="entry name" value="DnaJ domain"/>
    <property type="match status" value="1"/>
</dbReference>
<dbReference type="Proteomes" id="UP000250235">
    <property type="component" value="Unassembled WGS sequence"/>
</dbReference>
<dbReference type="PROSITE" id="PS00636">
    <property type="entry name" value="DNAJ_1"/>
    <property type="match status" value="1"/>
</dbReference>
<gene>
    <name evidence="1" type="ORF">F511_21200</name>
</gene>
<evidence type="ECO:0000313" key="2">
    <source>
        <dbReference type="Proteomes" id="UP000250235"/>
    </source>
</evidence>